<dbReference type="RefSeq" id="WP_215884519.1">
    <property type="nucleotide sequence ID" value="NZ_JAAOMP010000134.1"/>
</dbReference>
<feature type="region of interest" description="Disordered" evidence="1">
    <location>
        <begin position="649"/>
        <end position="685"/>
    </location>
</feature>
<protein>
    <recommendedName>
        <fullName evidence="2">Large polyvalent protein-associated domain-containing protein</fullName>
    </recommendedName>
</protein>
<dbReference type="Proteomes" id="UP000755654">
    <property type="component" value="Unassembled WGS sequence"/>
</dbReference>
<reference evidence="3 4" key="1">
    <citation type="journal article" date="2021" name="ISME J.">
        <title>Genomic evolution of the class Acidithiobacillia: deep-branching Proteobacteria living in extreme acidic conditions.</title>
        <authorList>
            <person name="Moya-Beltran A."/>
            <person name="Beard S."/>
            <person name="Rojas-Villalobos C."/>
            <person name="Issotta F."/>
            <person name="Gallardo Y."/>
            <person name="Ulloa R."/>
            <person name="Giaveno A."/>
            <person name="Degli Esposti M."/>
            <person name="Johnson D.B."/>
            <person name="Quatrini R."/>
        </authorList>
    </citation>
    <scope>NUCLEOTIDE SEQUENCE [LARGE SCALE GENOMIC DNA]</scope>
    <source>
        <strain evidence="3 4">RW2</strain>
    </source>
</reference>
<keyword evidence="4" id="KW-1185">Reference proteome</keyword>
<name>A0ABS6A0Q6_9PROT</name>
<organism evidence="3 4">
    <name type="scientific">Acidithiobacillus sulfurivorans</name>
    <dbReference type="NCBI Taxonomy" id="1958756"/>
    <lineage>
        <taxon>Bacteria</taxon>
        <taxon>Pseudomonadati</taxon>
        <taxon>Pseudomonadota</taxon>
        <taxon>Acidithiobacillia</taxon>
        <taxon>Acidithiobacillales</taxon>
        <taxon>Acidithiobacillaceae</taxon>
        <taxon>Acidithiobacillus</taxon>
    </lineage>
</organism>
<dbReference type="InterPro" id="IPR041047">
    <property type="entry name" value="LPD1"/>
</dbReference>
<evidence type="ECO:0000256" key="1">
    <source>
        <dbReference type="SAM" id="MobiDB-lite"/>
    </source>
</evidence>
<proteinExistence type="predicted"/>
<accession>A0ABS6A0Q6</accession>
<gene>
    <name evidence="3" type="ORF">HAP95_12525</name>
</gene>
<dbReference type="Pfam" id="PF18796">
    <property type="entry name" value="LPD1"/>
    <property type="match status" value="1"/>
</dbReference>
<dbReference type="EMBL" id="JAAOMP010000134">
    <property type="protein sequence ID" value="MBU2760962.1"/>
    <property type="molecule type" value="Genomic_DNA"/>
</dbReference>
<evidence type="ECO:0000259" key="2">
    <source>
        <dbReference type="Pfam" id="PF18796"/>
    </source>
</evidence>
<feature type="domain" description="Large polyvalent protein-associated" evidence="2">
    <location>
        <begin position="1092"/>
        <end position="1164"/>
    </location>
</feature>
<evidence type="ECO:0000313" key="3">
    <source>
        <dbReference type="EMBL" id="MBU2760962.1"/>
    </source>
</evidence>
<evidence type="ECO:0000313" key="4">
    <source>
        <dbReference type="Proteomes" id="UP000755654"/>
    </source>
</evidence>
<feature type="compositionally biased region" description="Acidic residues" evidence="1">
    <location>
        <begin position="654"/>
        <end position="663"/>
    </location>
</feature>
<comment type="caution">
    <text evidence="3">The sequence shown here is derived from an EMBL/GenBank/DDBJ whole genome shotgun (WGS) entry which is preliminary data.</text>
</comment>
<sequence length="1211" mass="135800">MATWIDLSAHNLALWRVGEDKAGKRRYVLLPVFSDVRHTPIEPESLIGGVFQWDAKVGGYVVDLAYENSRLPARDVWLTAFPGALFRDRDISTFPIHQASMTELRTLPLRHPWVWSNQEYPERFYANEEQALADGAGHSVLRSAEEVDFRGVRELIFPVASDALEETAMMPVIEDNPSIEVTELPATADVQPVQNEEEGTALEPPSVGGEEAAALSVLPVLPDTPSSGQRLDYGEYIPGARKSLWESVQADLDAQTHLLETTGKYDPQAIQVLANKVRRDVIWGPLKERLERPDIASSPFKKALWTWLYQETPASVKSVYWGGKKKYGIPEENLYLRVIAYPEVLRSIERRVDLFLDESLPIEDVGKQLSQMFVGDPTQGKPEDRAEHFSSLYPSEPYVKVPEALRDSALFIFPVSMNRYAELLDHPSYSLFDMVGALRKDAASYLCSESLRFLIHQGLDAPEAKINDALIQHLQSEFSTLKPSYIRVKMNYERRIIDKYLREDKDNYLYKMGIQIIQRTLGEAAGDLKDATPEQLAQTVEAYLQKLQQEFESDFVEKSMQPTVITKQLVQLVEKAAYKGALFLEDPGYAELKQADMALSSESCAVVYHQVNLAEKWRTIAEQAKKALENVDGQEDTKDASLEATVATTPEASDGLEQEDASPDEPQFVQWKPGMTPLPPERSDVEGYRTGPDTPRGGQDVTEEALCNRFGLRGIQYGNWMTQKDRQEHLNAAYDGLWDIQQLLGIEDARAIGLPRRQADTDDRQPLALALGARGRGGRTAAHYEPNLHVINMTKTKGAGSLLHEWIHAADWFSGAELKSGHIIAASQLAGTPVYDHVEMLKKGTGKADGPDQWKQVREMAREKIVPLIAKALISKKIQERLMHDLEYVFYRRARFPLQAQYDAETAAIKGGEMKESERTVSTTELNQVGIQGRQEGHRALEATLPKMVAAVDRLLEQLDKAMLSEDGLRPLRPGEMTIASEQILVTPVYKGTHTYSFDEKSANNWVRELMDLPSFENDEQRQALHQKIMRGEPSAGTDEVITKLWGNIVFGGYWKNMAGKILNKNPYKEAYQQLRGSSAFLASAITLDGKKSKENPYWSAPDELLARSAASAGYDRLLEDGVENTYLTDSVPSRYASPTYRADPDPQGEERELFSDAFFEQVAPYFKRLAEDAVEEHLMDKLPNEAAAAEEAYASELSMTRVAAAAGFSE</sequence>